<feature type="domain" description="SGNH" evidence="2">
    <location>
        <begin position="62"/>
        <end position="288"/>
    </location>
</feature>
<sequence>MSLALLTALLLSATISSVDSFNVDKAIRYNERESTKIYFNLPARCERDYEAEKWTGLTDEPQMRCISKGHGTAKVLLIGNSYGYRTFPVLHKLFDGRYAEFRLFTKSSRMFLNEDPLDPVYFDYSKLAKLLIEKSKPDIVFVIEKDMDAAQNEAFSGLIEDDHIFNFTQTRINFLSEHAGSVVIDDQYYKPRLASGIAATIARRLRNGQTSRSDFKDLRIEREEYQDEFKFGLRRLNAYKGDNVIKNRVEDHICRHEHCYFFNKHNLHAYYGDLALHQTTEMLKKLKPGYKRIIKHFLKQHKSKVTRDQL</sequence>
<name>A0AAV5UIM1_9BILA</name>
<feature type="chain" id="PRO_5043797953" description="SGNH domain-containing protein" evidence="1">
    <location>
        <begin position="21"/>
        <end position="310"/>
    </location>
</feature>
<dbReference type="PANTHER" id="PTHR23028">
    <property type="entry name" value="ACETYLTRANSFERASE"/>
    <property type="match status" value="1"/>
</dbReference>
<dbReference type="AlphaFoldDB" id="A0AAV5UIM1"/>
<evidence type="ECO:0000313" key="4">
    <source>
        <dbReference type="Proteomes" id="UP001432027"/>
    </source>
</evidence>
<accession>A0AAV5UIM1</accession>
<evidence type="ECO:0000259" key="2">
    <source>
        <dbReference type="Pfam" id="PF19040"/>
    </source>
</evidence>
<protein>
    <recommendedName>
        <fullName evidence="2">SGNH domain-containing protein</fullName>
    </recommendedName>
</protein>
<keyword evidence="1" id="KW-0732">Signal</keyword>
<comment type="caution">
    <text evidence="3">The sequence shown here is derived from an EMBL/GenBank/DDBJ whole genome shotgun (WGS) entry which is preliminary data.</text>
</comment>
<organism evidence="3 4">
    <name type="scientific">Pristionchus entomophagus</name>
    <dbReference type="NCBI Taxonomy" id="358040"/>
    <lineage>
        <taxon>Eukaryota</taxon>
        <taxon>Metazoa</taxon>
        <taxon>Ecdysozoa</taxon>
        <taxon>Nematoda</taxon>
        <taxon>Chromadorea</taxon>
        <taxon>Rhabditida</taxon>
        <taxon>Rhabditina</taxon>
        <taxon>Diplogasteromorpha</taxon>
        <taxon>Diplogasteroidea</taxon>
        <taxon>Neodiplogasteridae</taxon>
        <taxon>Pristionchus</taxon>
    </lineage>
</organism>
<dbReference type="EMBL" id="BTSX01000006">
    <property type="protein sequence ID" value="GMT06817.1"/>
    <property type="molecule type" value="Genomic_DNA"/>
</dbReference>
<dbReference type="InterPro" id="IPR043968">
    <property type="entry name" value="SGNH"/>
</dbReference>
<dbReference type="Proteomes" id="UP001432027">
    <property type="component" value="Unassembled WGS sequence"/>
</dbReference>
<dbReference type="InterPro" id="IPR050879">
    <property type="entry name" value="Acyltransferase_3"/>
</dbReference>
<evidence type="ECO:0000256" key="1">
    <source>
        <dbReference type="SAM" id="SignalP"/>
    </source>
</evidence>
<evidence type="ECO:0000313" key="3">
    <source>
        <dbReference type="EMBL" id="GMT06817.1"/>
    </source>
</evidence>
<dbReference type="GO" id="GO:0016020">
    <property type="term" value="C:membrane"/>
    <property type="evidence" value="ECO:0007669"/>
    <property type="project" value="TreeGrafter"/>
</dbReference>
<gene>
    <name evidence="3" type="ORF">PENTCL1PPCAC_28991</name>
</gene>
<reference evidence="3" key="1">
    <citation type="submission" date="2023-10" db="EMBL/GenBank/DDBJ databases">
        <title>Genome assembly of Pristionchus species.</title>
        <authorList>
            <person name="Yoshida K."/>
            <person name="Sommer R.J."/>
        </authorList>
    </citation>
    <scope>NUCLEOTIDE SEQUENCE</scope>
    <source>
        <strain evidence="3">RS0144</strain>
    </source>
</reference>
<dbReference type="GO" id="GO:0000271">
    <property type="term" value="P:polysaccharide biosynthetic process"/>
    <property type="evidence" value="ECO:0007669"/>
    <property type="project" value="TreeGrafter"/>
</dbReference>
<proteinExistence type="predicted"/>
<dbReference type="Pfam" id="PF19040">
    <property type="entry name" value="SGNH"/>
    <property type="match status" value="1"/>
</dbReference>
<keyword evidence="4" id="KW-1185">Reference proteome</keyword>
<feature type="signal peptide" evidence="1">
    <location>
        <begin position="1"/>
        <end position="20"/>
    </location>
</feature>
<dbReference type="PANTHER" id="PTHR23028:SF53">
    <property type="entry name" value="ACYL_TRANSF_3 DOMAIN-CONTAINING PROTEIN"/>
    <property type="match status" value="1"/>
</dbReference>